<reference evidence="5 6" key="1">
    <citation type="submission" date="2016-10" db="EMBL/GenBank/DDBJ databases">
        <authorList>
            <person name="de Groot N.N."/>
        </authorList>
    </citation>
    <scope>NUCLEOTIDE SEQUENCE [LARGE SCALE GENOMIC DNA]</scope>
    <source>
        <strain evidence="5 6">DSM 17862</strain>
    </source>
</reference>
<evidence type="ECO:0000259" key="4">
    <source>
        <dbReference type="Pfam" id="PF01420"/>
    </source>
</evidence>
<keyword evidence="2" id="KW-0680">Restriction system</keyword>
<protein>
    <submittedName>
        <fullName evidence="5">Type I restriction enzyme, S subunit</fullName>
    </submittedName>
</protein>
<dbReference type="Gene3D" id="3.90.220.20">
    <property type="entry name" value="DNA methylase specificity domains"/>
    <property type="match status" value="2"/>
</dbReference>
<dbReference type="AlphaFoldDB" id="A0A1I0FXP8"/>
<dbReference type="OrthoDB" id="164285at2"/>
<keyword evidence="6" id="KW-1185">Reference proteome</keyword>
<sequence>MKSVPILDVADAVASGPAEFAGTKQYFATADVNGSDLLDGTEVTFDGRPSRANLVAQQNDVLFAKMQATDKVVHVNCRTESAIFSTGFFNLRAKRDVLDSRFLFWFLRSPQFQFEKDKRCTGATQKALTLSGLREILLPSIPDIGQQKRLAAILDKADNVKRKRSLSLQSLHELIVSEFVSRFGNAATNPKKLPTAPIKEFGKVVTGNTPPRKNPSNFGKNIEWIKSDNINTPSHFLTPAEEWLSEVGRKIGRTAPAGSTLVTCIAGSPSVIGNAALADREVAFNQQINAVIPGHETDPFFLYCQFLVSKSLVQAASTNSMKGMVSKGKFQEIKFLKPSPEEQRDFGNFFSRTTSLGGRLEESQRDCNAFFDSLITSAFRGEL</sequence>
<dbReference type="Proteomes" id="UP000199180">
    <property type="component" value="Unassembled WGS sequence"/>
</dbReference>
<evidence type="ECO:0000313" key="6">
    <source>
        <dbReference type="Proteomes" id="UP000199180"/>
    </source>
</evidence>
<dbReference type="GO" id="GO:0003677">
    <property type="term" value="F:DNA binding"/>
    <property type="evidence" value="ECO:0007669"/>
    <property type="project" value="UniProtKB-KW"/>
</dbReference>
<evidence type="ECO:0000256" key="2">
    <source>
        <dbReference type="ARBA" id="ARBA00022747"/>
    </source>
</evidence>
<organism evidence="5 6">
    <name type="scientific">Paracoccus homiensis</name>
    <dbReference type="NCBI Taxonomy" id="364199"/>
    <lineage>
        <taxon>Bacteria</taxon>
        <taxon>Pseudomonadati</taxon>
        <taxon>Pseudomonadota</taxon>
        <taxon>Alphaproteobacteria</taxon>
        <taxon>Rhodobacterales</taxon>
        <taxon>Paracoccaceae</taxon>
        <taxon>Paracoccus</taxon>
    </lineage>
</organism>
<dbReference type="RefSeq" id="WP_090734955.1">
    <property type="nucleotide sequence ID" value="NZ_FOHO01000007.1"/>
</dbReference>
<dbReference type="PANTHER" id="PTHR30408:SF12">
    <property type="entry name" value="TYPE I RESTRICTION ENZYME MJAVIII SPECIFICITY SUBUNIT"/>
    <property type="match status" value="1"/>
</dbReference>
<dbReference type="PANTHER" id="PTHR30408">
    <property type="entry name" value="TYPE-1 RESTRICTION ENZYME ECOKI SPECIFICITY PROTEIN"/>
    <property type="match status" value="1"/>
</dbReference>
<keyword evidence="3" id="KW-0238">DNA-binding</keyword>
<accession>A0A1I0FXP8</accession>
<feature type="domain" description="Type I restriction modification DNA specificity" evidence="4">
    <location>
        <begin position="196"/>
        <end position="354"/>
    </location>
</feature>
<dbReference type="InterPro" id="IPR000055">
    <property type="entry name" value="Restrct_endonuc_typeI_TRD"/>
</dbReference>
<comment type="similarity">
    <text evidence="1">Belongs to the type-I restriction system S methylase family.</text>
</comment>
<name>A0A1I0FXP8_9RHOB</name>
<dbReference type="GO" id="GO:0009307">
    <property type="term" value="P:DNA restriction-modification system"/>
    <property type="evidence" value="ECO:0007669"/>
    <property type="project" value="UniProtKB-KW"/>
</dbReference>
<dbReference type="STRING" id="364199.SAMN04489858_10797"/>
<gene>
    <name evidence="5" type="ORF">SAMN04489858_10797</name>
</gene>
<dbReference type="InterPro" id="IPR052021">
    <property type="entry name" value="Type-I_RS_S_subunit"/>
</dbReference>
<dbReference type="Pfam" id="PF01420">
    <property type="entry name" value="Methylase_S"/>
    <property type="match status" value="2"/>
</dbReference>
<dbReference type="InterPro" id="IPR044946">
    <property type="entry name" value="Restrct_endonuc_typeI_TRD_sf"/>
</dbReference>
<evidence type="ECO:0000256" key="1">
    <source>
        <dbReference type="ARBA" id="ARBA00010923"/>
    </source>
</evidence>
<dbReference type="CDD" id="cd17293">
    <property type="entry name" value="RMtype1_S_Ppo21ORF8840P_TRD1-CR1_like"/>
    <property type="match status" value="1"/>
</dbReference>
<evidence type="ECO:0000313" key="5">
    <source>
        <dbReference type="EMBL" id="SET63025.1"/>
    </source>
</evidence>
<evidence type="ECO:0000256" key="3">
    <source>
        <dbReference type="ARBA" id="ARBA00023125"/>
    </source>
</evidence>
<proteinExistence type="inferred from homology"/>
<dbReference type="EMBL" id="FOHO01000007">
    <property type="protein sequence ID" value="SET63025.1"/>
    <property type="molecule type" value="Genomic_DNA"/>
</dbReference>
<dbReference type="SUPFAM" id="SSF116734">
    <property type="entry name" value="DNA methylase specificity domain"/>
    <property type="match status" value="2"/>
</dbReference>
<feature type="domain" description="Type I restriction modification DNA specificity" evidence="4">
    <location>
        <begin position="20"/>
        <end position="159"/>
    </location>
</feature>